<dbReference type="InterPro" id="IPR036569">
    <property type="entry name" value="RpiB_LacA_LacB_sf"/>
</dbReference>
<dbReference type="InterPro" id="IPR011860">
    <property type="entry name" value="Rib-5-P_Isoase_Actino"/>
</dbReference>
<dbReference type="NCBIfam" id="NF004051">
    <property type="entry name" value="PRK05571.1"/>
    <property type="match status" value="1"/>
</dbReference>
<dbReference type="FunFam" id="3.40.1400.10:FF:000002">
    <property type="entry name" value="Ribose-5-phosphate isomerase B"/>
    <property type="match status" value="1"/>
</dbReference>
<evidence type="ECO:0000313" key="10">
    <source>
        <dbReference type="Proteomes" id="UP000637788"/>
    </source>
</evidence>
<dbReference type="InterPro" id="IPR003500">
    <property type="entry name" value="RpiB_LacA_LacB"/>
</dbReference>
<comment type="subunit">
    <text evidence="4">Homodimer.</text>
</comment>
<keyword evidence="10" id="KW-1185">Reference proteome</keyword>
<accession>A0A917V6Y4</accession>
<evidence type="ECO:0000256" key="6">
    <source>
        <dbReference type="ARBA" id="ARBA00014007"/>
    </source>
</evidence>
<evidence type="ECO:0000256" key="3">
    <source>
        <dbReference type="ARBA" id="ARBA00008754"/>
    </source>
</evidence>
<evidence type="ECO:0000256" key="7">
    <source>
        <dbReference type="ARBA" id="ARBA00023235"/>
    </source>
</evidence>
<comment type="pathway">
    <text evidence="2">Carbohydrate degradation; pentose phosphate pathway; D-ribose 5-phosphate from D-ribulose 5-phosphate (non-oxidative stage): step 1/1.</text>
</comment>
<evidence type="ECO:0000256" key="2">
    <source>
        <dbReference type="ARBA" id="ARBA00004988"/>
    </source>
</evidence>
<dbReference type="Pfam" id="PF02502">
    <property type="entry name" value="LacAB_rpiB"/>
    <property type="match status" value="1"/>
</dbReference>
<proteinExistence type="inferred from homology"/>
<organism evidence="9 10">
    <name type="scientific">Streptomyces flaveus</name>
    <dbReference type="NCBI Taxonomy" id="66370"/>
    <lineage>
        <taxon>Bacteria</taxon>
        <taxon>Bacillati</taxon>
        <taxon>Actinomycetota</taxon>
        <taxon>Actinomycetes</taxon>
        <taxon>Kitasatosporales</taxon>
        <taxon>Streptomycetaceae</taxon>
        <taxon>Streptomyces</taxon>
        <taxon>Streptomyces aurantiacus group</taxon>
    </lineage>
</organism>
<comment type="catalytic activity">
    <reaction evidence="1">
        <text>aldehydo-D-ribose 5-phosphate = D-ribulose 5-phosphate</text>
        <dbReference type="Rhea" id="RHEA:14657"/>
        <dbReference type="ChEBI" id="CHEBI:58121"/>
        <dbReference type="ChEBI" id="CHEBI:58273"/>
        <dbReference type="EC" id="5.3.1.6"/>
    </reaction>
</comment>
<evidence type="ECO:0000256" key="4">
    <source>
        <dbReference type="ARBA" id="ARBA00011738"/>
    </source>
</evidence>
<evidence type="ECO:0000256" key="8">
    <source>
        <dbReference type="ARBA" id="ARBA00032117"/>
    </source>
</evidence>
<dbReference type="Gene3D" id="3.40.1400.10">
    <property type="entry name" value="Sugar-phosphate isomerase, RpiB/LacA/LacB"/>
    <property type="match status" value="1"/>
</dbReference>
<reference evidence="9" key="1">
    <citation type="journal article" date="2014" name="Int. J. Syst. Evol. Microbiol.">
        <title>Complete genome sequence of Corynebacterium casei LMG S-19264T (=DSM 44701T), isolated from a smear-ripened cheese.</title>
        <authorList>
            <consortium name="US DOE Joint Genome Institute (JGI-PGF)"/>
            <person name="Walter F."/>
            <person name="Albersmeier A."/>
            <person name="Kalinowski J."/>
            <person name="Ruckert C."/>
        </authorList>
    </citation>
    <scope>NUCLEOTIDE SEQUENCE</scope>
    <source>
        <strain evidence="9">JCM 3035</strain>
    </source>
</reference>
<dbReference type="GO" id="GO:0004751">
    <property type="term" value="F:ribose-5-phosphate isomerase activity"/>
    <property type="evidence" value="ECO:0007669"/>
    <property type="project" value="UniProtKB-EC"/>
</dbReference>
<evidence type="ECO:0000256" key="5">
    <source>
        <dbReference type="ARBA" id="ARBA00011959"/>
    </source>
</evidence>
<dbReference type="SUPFAM" id="SSF89623">
    <property type="entry name" value="Ribose/Galactose isomerase RpiB/AlsB"/>
    <property type="match status" value="1"/>
</dbReference>
<dbReference type="AlphaFoldDB" id="A0A917V6Y4"/>
<comment type="caution">
    <text evidence="9">The sequence shown here is derived from an EMBL/GenBank/DDBJ whole genome shotgun (WGS) entry which is preliminary data.</text>
</comment>
<sequence>MLLAFFGQGTRRVSAARPGAAGPKQACHTRTMRVYLGSDHAGFELKNHLVEWLKAAGHEPVDCGPLIYDAQDDYPPFCLRAASRTAADPGSLGIVIGGSGNGEQIAANKVAGVRAALAWSEETAALGRQHNDANVVAVGARMHTQDEATKFVETFLNTPFSGDARHLRRIDMLSAYETTGDLPEIPAHHPRG</sequence>
<dbReference type="EC" id="5.3.1.6" evidence="5"/>
<comment type="similarity">
    <text evidence="3">Belongs to the LacAB/RpiB family.</text>
</comment>
<dbReference type="GO" id="GO:0019316">
    <property type="term" value="P:D-allose catabolic process"/>
    <property type="evidence" value="ECO:0007669"/>
    <property type="project" value="TreeGrafter"/>
</dbReference>
<dbReference type="NCBIfam" id="TIGR00689">
    <property type="entry name" value="rpiB_lacA_lacB"/>
    <property type="match status" value="1"/>
</dbReference>
<gene>
    <name evidence="9" type="ORF">GCM10010094_02150</name>
</gene>
<dbReference type="NCBIfam" id="TIGR02133">
    <property type="entry name" value="RPI_actino"/>
    <property type="match status" value="1"/>
</dbReference>
<evidence type="ECO:0000256" key="1">
    <source>
        <dbReference type="ARBA" id="ARBA00001713"/>
    </source>
</evidence>
<evidence type="ECO:0000313" key="9">
    <source>
        <dbReference type="EMBL" id="GGK45884.1"/>
    </source>
</evidence>
<protein>
    <recommendedName>
        <fullName evidence="6">Ribose-5-phosphate isomerase B</fullName>
        <ecNumber evidence="5">5.3.1.6</ecNumber>
    </recommendedName>
    <alternativeName>
        <fullName evidence="8">Phosphoriboisomerase B</fullName>
    </alternativeName>
</protein>
<name>A0A917V6Y4_9ACTN</name>
<dbReference type="PANTHER" id="PTHR30345:SF0">
    <property type="entry name" value="DNA DAMAGE-REPAIR_TOLERATION PROTEIN DRT102"/>
    <property type="match status" value="1"/>
</dbReference>
<dbReference type="PANTHER" id="PTHR30345">
    <property type="entry name" value="RIBOSE-5-PHOSPHATE ISOMERASE B"/>
    <property type="match status" value="1"/>
</dbReference>
<reference evidence="9" key="2">
    <citation type="submission" date="2020-09" db="EMBL/GenBank/DDBJ databases">
        <authorList>
            <person name="Sun Q."/>
            <person name="Ohkuma M."/>
        </authorList>
    </citation>
    <scope>NUCLEOTIDE SEQUENCE</scope>
    <source>
        <strain evidence="9">JCM 3035</strain>
    </source>
</reference>
<dbReference type="EMBL" id="BMPQ01000001">
    <property type="protein sequence ID" value="GGK45884.1"/>
    <property type="molecule type" value="Genomic_DNA"/>
</dbReference>
<dbReference type="GO" id="GO:0009052">
    <property type="term" value="P:pentose-phosphate shunt, non-oxidative branch"/>
    <property type="evidence" value="ECO:0007669"/>
    <property type="project" value="TreeGrafter"/>
</dbReference>
<keyword evidence="7 9" id="KW-0413">Isomerase</keyword>
<dbReference type="Proteomes" id="UP000637788">
    <property type="component" value="Unassembled WGS sequence"/>
</dbReference>